<evidence type="ECO:0000259" key="12">
    <source>
        <dbReference type="Pfam" id="PF00696"/>
    </source>
</evidence>
<name>A0A1N6E083_9GAMM</name>
<feature type="binding site" evidence="11">
    <location>
        <position position="54"/>
    </location>
    <ligand>
        <name>ATP</name>
        <dbReference type="ChEBI" id="CHEBI:30616"/>
    </ligand>
</feature>
<dbReference type="GO" id="GO:0005524">
    <property type="term" value="F:ATP binding"/>
    <property type="evidence" value="ECO:0007669"/>
    <property type="project" value="UniProtKB-KW"/>
</dbReference>
<keyword evidence="4 11" id="KW-0963">Cytoplasm</keyword>
<feature type="binding site" evidence="11">
    <location>
        <position position="58"/>
    </location>
    <ligand>
        <name>ATP</name>
        <dbReference type="ChEBI" id="CHEBI:30616"/>
    </ligand>
</feature>
<evidence type="ECO:0000256" key="11">
    <source>
        <dbReference type="HAMAP-Rule" id="MF_01220"/>
    </source>
</evidence>
<dbReference type="FunFam" id="3.40.1160.10:FF:000001">
    <property type="entry name" value="Uridylate kinase"/>
    <property type="match status" value="1"/>
</dbReference>
<comment type="similarity">
    <text evidence="3 11">Belongs to the UMP kinase family.</text>
</comment>
<dbReference type="PIRSF" id="PIRSF005650">
    <property type="entry name" value="Uridylate_kin"/>
    <property type="match status" value="1"/>
</dbReference>
<dbReference type="GO" id="GO:0006225">
    <property type="term" value="P:UDP biosynthetic process"/>
    <property type="evidence" value="ECO:0007669"/>
    <property type="project" value="TreeGrafter"/>
</dbReference>
<dbReference type="EMBL" id="FSRE01000001">
    <property type="protein sequence ID" value="SIN76412.1"/>
    <property type="molecule type" value="Genomic_DNA"/>
</dbReference>
<keyword evidence="7 11" id="KW-0418">Kinase</keyword>
<dbReference type="STRING" id="364032.SAMN05443662_0516"/>
<evidence type="ECO:0000256" key="7">
    <source>
        <dbReference type="ARBA" id="ARBA00022777"/>
    </source>
</evidence>
<comment type="subunit">
    <text evidence="11">Homohexamer.</text>
</comment>
<organism evidence="13 14">
    <name type="scientific">Sulfurivirga caldicuralii</name>
    <dbReference type="NCBI Taxonomy" id="364032"/>
    <lineage>
        <taxon>Bacteria</taxon>
        <taxon>Pseudomonadati</taxon>
        <taxon>Pseudomonadota</taxon>
        <taxon>Gammaproteobacteria</taxon>
        <taxon>Thiotrichales</taxon>
        <taxon>Piscirickettsiaceae</taxon>
        <taxon>Sulfurivirga</taxon>
    </lineage>
</organism>
<dbReference type="InterPro" id="IPR001048">
    <property type="entry name" value="Asp/Glu/Uridylate_kinase"/>
</dbReference>
<sequence>MALAYQRILLKLSGEALQGPESFGLHAPTLATVAEEIRKVHQLGVEIGLVVGGGNIFRGAQIANAQIDRVTKDQMGMMATVINGLALRDVLKAHGLRARLMSAIPMLEVAQPVDAMQARRLLSEGEIVIFAGGTGNPFVTTDTAATLRGVEIAADAVLKATKVDGIYDDDPAKNPQARRFDRLSHDEVIARNLKVMDLAAFAMCREQGMPLVVFDMFKQDALAAIVRGEAEGTLVNSGDKA</sequence>
<dbReference type="PANTHER" id="PTHR42833:SF4">
    <property type="entry name" value="URIDYLATE KINASE PUMPKIN, CHLOROPLASTIC"/>
    <property type="match status" value="1"/>
</dbReference>
<dbReference type="NCBIfam" id="TIGR02075">
    <property type="entry name" value="pyrH_bact"/>
    <property type="match status" value="1"/>
</dbReference>
<evidence type="ECO:0000256" key="1">
    <source>
        <dbReference type="ARBA" id="ARBA00004496"/>
    </source>
</evidence>
<comment type="activity regulation">
    <text evidence="11">Inhibited by UTP.</text>
</comment>
<dbReference type="GO" id="GO:0005829">
    <property type="term" value="C:cytosol"/>
    <property type="evidence" value="ECO:0007669"/>
    <property type="project" value="TreeGrafter"/>
</dbReference>
<keyword evidence="6 11" id="KW-0547">Nucleotide-binding</keyword>
<comment type="pathway">
    <text evidence="2 11">Pyrimidine metabolism; CTP biosynthesis via de novo pathway; UDP from UMP (UMPK route): step 1/1.</text>
</comment>
<feature type="binding site" evidence="11">
    <location>
        <position position="167"/>
    </location>
    <ligand>
        <name>ATP</name>
        <dbReference type="ChEBI" id="CHEBI:30616"/>
    </ligand>
</feature>
<comment type="subcellular location">
    <subcellularLocation>
        <location evidence="1 11">Cytoplasm</location>
    </subcellularLocation>
</comment>
<evidence type="ECO:0000256" key="3">
    <source>
        <dbReference type="ARBA" id="ARBA00007614"/>
    </source>
</evidence>
<evidence type="ECO:0000313" key="14">
    <source>
        <dbReference type="Proteomes" id="UP000198461"/>
    </source>
</evidence>
<keyword evidence="8 11" id="KW-0067">ATP-binding</keyword>
<dbReference type="GO" id="GO:0033862">
    <property type="term" value="F:UMP kinase activity"/>
    <property type="evidence" value="ECO:0007669"/>
    <property type="project" value="UniProtKB-EC"/>
</dbReference>
<proteinExistence type="inferred from homology"/>
<dbReference type="RefSeq" id="WP_200770533.1">
    <property type="nucleotide sequence ID" value="NZ_FSRE01000001.1"/>
</dbReference>
<feature type="binding site" evidence="11">
    <location>
        <position position="170"/>
    </location>
    <ligand>
        <name>ATP</name>
        <dbReference type="ChEBI" id="CHEBI:30616"/>
    </ligand>
</feature>
<protein>
    <recommendedName>
        <fullName evidence="11">Uridylate kinase</fullName>
        <shortName evidence="11">UK</shortName>
        <ecNumber evidence="11">2.7.4.22</ecNumber>
    </recommendedName>
    <alternativeName>
        <fullName evidence="11">Uridine monophosphate kinase</fullName>
        <shortName evidence="11">UMP kinase</shortName>
        <shortName evidence="11">UMPK</shortName>
    </alternativeName>
</protein>
<feature type="binding site" evidence="11">
    <location>
        <begin position="134"/>
        <end position="141"/>
    </location>
    <ligand>
        <name>UMP</name>
        <dbReference type="ChEBI" id="CHEBI:57865"/>
    </ligand>
</feature>
<feature type="binding site" evidence="11">
    <location>
        <position position="161"/>
    </location>
    <ligand>
        <name>ATP</name>
        <dbReference type="ChEBI" id="CHEBI:30616"/>
    </ligand>
</feature>
<evidence type="ECO:0000256" key="2">
    <source>
        <dbReference type="ARBA" id="ARBA00004791"/>
    </source>
</evidence>
<keyword evidence="14" id="KW-1185">Reference proteome</keyword>
<gene>
    <name evidence="11" type="primary">pyrH</name>
    <name evidence="13" type="ORF">SAMN05443662_0516</name>
</gene>
<evidence type="ECO:0000256" key="10">
    <source>
        <dbReference type="ARBA" id="ARBA00047767"/>
    </source>
</evidence>
<evidence type="ECO:0000256" key="6">
    <source>
        <dbReference type="ARBA" id="ARBA00022741"/>
    </source>
</evidence>
<evidence type="ECO:0000313" key="13">
    <source>
        <dbReference type="EMBL" id="SIN76412.1"/>
    </source>
</evidence>
<dbReference type="CDD" id="cd04254">
    <property type="entry name" value="AAK_UMPK-PyrH-Ec"/>
    <property type="match status" value="1"/>
</dbReference>
<dbReference type="GO" id="GO:0044210">
    <property type="term" value="P:'de novo' CTP biosynthetic process"/>
    <property type="evidence" value="ECO:0007669"/>
    <property type="project" value="UniProtKB-UniRule"/>
</dbReference>
<evidence type="ECO:0000256" key="8">
    <source>
        <dbReference type="ARBA" id="ARBA00022840"/>
    </source>
</evidence>
<evidence type="ECO:0000256" key="4">
    <source>
        <dbReference type="ARBA" id="ARBA00022490"/>
    </source>
</evidence>
<keyword evidence="9 11" id="KW-0665">Pyrimidine biosynthesis</keyword>
<comment type="function">
    <text evidence="11">Catalyzes the reversible phosphorylation of UMP to UDP.</text>
</comment>
<keyword evidence="5 11" id="KW-0808">Transferase</keyword>
<accession>A0A1N6E083</accession>
<dbReference type="EC" id="2.7.4.22" evidence="11"/>
<dbReference type="UniPathway" id="UPA00159">
    <property type="reaction ID" value="UER00275"/>
</dbReference>
<comment type="caution">
    <text evidence="11">Lacks conserved residue(s) required for the propagation of feature annotation.</text>
</comment>
<feature type="domain" description="Aspartate/glutamate/uridylate kinase" evidence="12">
    <location>
        <begin position="7"/>
        <end position="215"/>
    </location>
</feature>
<evidence type="ECO:0000256" key="9">
    <source>
        <dbReference type="ARBA" id="ARBA00022975"/>
    </source>
</evidence>
<dbReference type="InterPro" id="IPR036393">
    <property type="entry name" value="AceGlu_kinase-like_sf"/>
</dbReference>
<feature type="binding site" evidence="11">
    <location>
        <begin position="11"/>
        <end position="14"/>
    </location>
    <ligand>
        <name>ATP</name>
        <dbReference type="ChEBI" id="CHEBI:30616"/>
    </ligand>
</feature>
<feature type="binding site" evidence="11">
    <location>
        <position position="73"/>
    </location>
    <ligand>
        <name>UMP</name>
        <dbReference type="ChEBI" id="CHEBI:57865"/>
    </ligand>
</feature>
<dbReference type="AlphaFoldDB" id="A0A1N6E083"/>
<reference evidence="13 14" key="1">
    <citation type="submission" date="2016-11" db="EMBL/GenBank/DDBJ databases">
        <authorList>
            <person name="Jaros S."/>
            <person name="Januszkiewicz K."/>
            <person name="Wedrychowicz H."/>
        </authorList>
    </citation>
    <scope>NUCLEOTIDE SEQUENCE [LARGE SCALE GENOMIC DNA]</scope>
    <source>
        <strain evidence="13 14">DSM 17737</strain>
    </source>
</reference>
<dbReference type="Gene3D" id="3.40.1160.10">
    <property type="entry name" value="Acetylglutamate kinase-like"/>
    <property type="match status" value="1"/>
</dbReference>
<comment type="catalytic activity">
    <reaction evidence="10 11">
        <text>UMP + ATP = UDP + ADP</text>
        <dbReference type="Rhea" id="RHEA:24400"/>
        <dbReference type="ChEBI" id="CHEBI:30616"/>
        <dbReference type="ChEBI" id="CHEBI:57865"/>
        <dbReference type="ChEBI" id="CHEBI:58223"/>
        <dbReference type="ChEBI" id="CHEBI:456216"/>
        <dbReference type="EC" id="2.7.4.22"/>
    </reaction>
</comment>
<dbReference type="InterPro" id="IPR011817">
    <property type="entry name" value="Uridylate_kinase"/>
</dbReference>
<evidence type="ECO:0000256" key="5">
    <source>
        <dbReference type="ARBA" id="ARBA00022679"/>
    </source>
</evidence>
<dbReference type="PANTHER" id="PTHR42833">
    <property type="entry name" value="URIDYLATE KINASE"/>
    <property type="match status" value="1"/>
</dbReference>
<dbReference type="Proteomes" id="UP000198461">
    <property type="component" value="Unassembled WGS sequence"/>
</dbReference>
<dbReference type="HAMAP" id="MF_01220_B">
    <property type="entry name" value="PyrH_B"/>
    <property type="match status" value="1"/>
</dbReference>
<dbReference type="Pfam" id="PF00696">
    <property type="entry name" value="AA_kinase"/>
    <property type="match status" value="1"/>
</dbReference>
<dbReference type="InterPro" id="IPR015963">
    <property type="entry name" value="Uridylate_kinase_bac"/>
</dbReference>
<feature type="binding site" evidence="11">
    <location>
        <position position="53"/>
    </location>
    <ligand>
        <name>UMP</name>
        <dbReference type="ChEBI" id="CHEBI:57865"/>
    </ligand>
</feature>
<dbReference type="SUPFAM" id="SSF53633">
    <property type="entry name" value="Carbamate kinase-like"/>
    <property type="match status" value="1"/>
</dbReference>